<evidence type="ECO:0000256" key="3">
    <source>
        <dbReference type="ARBA" id="ARBA00023002"/>
    </source>
</evidence>
<dbReference type="EMBL" id="JBIAQY010000025">
    <property type="protein sequence ID" value="MFF3574266.1"/>
    <property type="molecule type" value="Genomic_DNA"/>
</dbReference>
<proteinExistence type="inferred from homology"/>
<evidence type="ECO:0000256" key="2">
    <source>
        <dbReference type="ARBA" id="ARBA00022729"/>
    </source>
</evidence>
<dbReference type="Pfam" id="PF13462">
    <property type="entry name" value="Thioredoxin_4"/>
    <property type="match status" value="1"/>
</dbReference>
<dbReference type="RefSeq" id="WP_040826114.1">
    <property type="nucleotide sequence ID" value="NZ_JBIAQY010000025.1"/>
</dbReference>
<evidence type="ECO:0000313" key="9">
    <source>
        <dbReference type="Proteomes" id="UP001601992"/>
    </source>
</evidence>
<dbReference type="InterPro" id="IPR036249">
    <property type="entry name" value="Thioredoxin-like_sf"/>
</dbReference>
<dbReference type="PANTHER" id="PTHR13887:SF14">
    <property type="entry name" value="DISULFIDE BOND FORMATION PROTEIN D"/>
    <property type="match status" value="1"/>
</dbReference>
<comment type="similarity">
    <text evidence="1">Belongs to the thioredoxin family. DsbA subfamily.</text>
</comment>
<name>A0ABW6SGI2_9NOCA</name>
<organism evidence="8 9">
    <name type="scientific">Nocardia jiangxiensis</name>
    <dbReference type="NCBI Taxonomy" id="282685"/>
    <lineage>
        <taxon>Bacteria</taxon>
        <taxon>Bacillati</taxon>
        <taxon>Actinomycetota</taxon>
        <taxon>Actinomycetes</taxon>
        <taxon>Mycobacteriales</taxon>
        <taxon>Nocardiaceae</taxon>
        <taxon>Nocardia</taxon>
    </lineage>
</organism>
<protein>
    <submittedName>
        <fullName evidence="8">DsbA family protein</fullName>
    </submittedName>
</protein>
<sequence>MSINPGNWSPPPKPTANRKYLAVVIPVVVVLAVALATGVGLLARNAFATEIRGTAVATPGASSAEHVLADGAVRIGDPHAKVTVRVVMDLQCPYCKMFEANNGSVLEGAVRDHTAAVEYSVITFLDRASTTQYSSRAGNASFCVANSGLEHYQSWLAAMFAQQPEEGSDGLTDDQLIRIAKTAGYAEDAVAQCIINRSYDTYLRAKTKAVLAGGVNSTPTVTVNGKQITSSSALMTPGGLAPLIAAG</sequence>
<evidence type="ECO:0000256" key="5">
    <source>
        <dbReference type="ARBA" id="ARBA00023284"/>
    </source>
</evidence>
<keyword evidence="2" id="KW-0732">Signal</keyword>
<dbReference type="PANTHER" id="PTHR13887">
    <property type="entry name" value="GLUTATHIONE S-TRANSFERASE KAPPA"/>
    <property type="match status" value="1"/>
</dbReference>
<feature type="domain" description="Thioredoxin-like fold" evidence="7">
    <location>
        <begin position="72"/>
        <end position="231"/>
    </location>
</feature>
<evidence type="ECO:0000256" key="1">
    <source>
        <dbReference type="ARBA" id="ARBA00005791"/>
    </source>
</evidence>
<dbReference type="InterPro" id="IPR012336">
    <property type="entry name" value="Thioredoxin-like_fold"/>
</dbReference>
<evidence type="ECO:0000256" key="6">
    <source>
        <dbReference type="SAM" id="Phobius"/>
    </source>
</evidence>
<accession>A0ABW6SGI2</accession>
<keyword evidence="6" id="KW-0812">Transmembrane</keyword>
<dbReference type="Gene3D" id="3.40.30.10">
    <property type="entry name" value="Glutaredoxin"/>
    <property type="match status" value="1"/>
</dbReference>
<keyword evidence="6" id="KW-1133">Transmembrane helix</keyword>
<keyword evidence="4" id="KW-1015">Disulfide bond</keyword>
<evidence type="ECO:0000259" key="7">
    <source>
        <dbReference type="Pfam" id="PF13462"/>
    </source>
</evidence>
<feature type="transmembrane region" description="Helical" evidence="6">
    <location>
        <begin position="20"/>
        <end position="43"/>
    </location>
</feature>
<evidence type="ECO:0000313" key="8">
    <source>
        <dbReference type="EMBL" id="MFF3574266.1"/>
    </source>
</evidence>
<dbReference type="Proteomes" id="UP001601992">
    <property type="component" value="Unassembled WGS sequence"/>
</dbReference>
<keyword evidence="5" id="KW-0676">Redox-active center</keyword>
<keyword evidence="9" id="KW-1185">Reference proteome</keyword>
<comment type="caution">
    <text evidence="8">The sequence shown here is derived from an EMBL/GenBank/DDBJ whole genome shotgun (WGS) entry which is preliminary data.</text>
</comment>
<reference evidence="8 9" key="1">
    <citation type="submission" date="2024-10" db="EMBL/GenBank/DDBJ databases">
        <title>The Natural Products Discovery Center: Release of the First 8490 Sequenced Strains for Exploring Actinobacteria Biosynthetic Diversity.</title>
        <authorList>
            <person name="Kalkreuter E."/>
            <person name="Kautsar S.A."/>
            <person name="Yang D."/>
            <person name="Bader C.D."/>
            <person name="Teijaro C.N."/>
            <person name="Fluegel L."/>
            <person name="Davis C.M."/>
            <person name="Simpson J.R."/>
            <person name="Lauterbach L."/>
            <person name="Steele A.D."/>
            <person name="Gui C."/>
            <person name="Meng S."/>
            <person name="Li G."/>
            <person name="Viehrig K."/>
            <person name="Ye F."/>
            <person name="Su P."/>
            <person name="Kiefer A.F."/>
            <person name="Nichols A."/>
            <person name="Cepeda A.J."/>
            <person name="Yan W."/>
            <person name="Fan B."/>
            <person name="Jiang Y."/>
            <person name="Adhikari A."/>
            <person name="Zheng C.-J."/>
            <person name="Schuster L."/>
            <person name="Cowan T.M."/>
            <person name="Smanski M.J."/>
            <person name="Chevrette M.G."/>
            <person name="De Carvalho L.P.S."/>
            <person name="Shen B."/>
        </authorList>
    </citation>
    <scope>NUCLEOTIDE SEQUENCE [LARGE SCALE GENOMIC DNA]</scope>
    <source>
        <strain evidence="8 9">NPDC002593</strain>
    </source>
</reference>
<dbReference type="SUPFAM" id="SSF52833">
    <property type="entry name" value="Thioredoxin-like"/>
    <property type="match status" value="1"/>
</dbReference>
<evidence type="ECO:0000256" key="4">
    <source>
        <dbReference type="ARBA" id="ARBA00023157"/>
    </source>
</evidence>
<gene>
    <name evidence="8" type="ORF">ACFYXQ_41615</name>
</gene>
<keyword evidence="6" id="KW-0472">Membrane</keyword>
<keyword evidence="3" id="KW-0560">Oxidoreductase</keyword>